<evidence type="ECO:0000313" key="2">
    <source>
        <dbReference type="EMBL" id="GFD30678.1"/>
    </source>
</evidence>
<protein>
    <submittedName>
        <fullName evidence="2">Integrase, catalytic region, zinc finger, CCHC-type, peptidase aspartic, catalytic</fullName>
    </submittedName>
</protein>
<evidence type="ECO:0000256" key="1">
    <source>
        <dbReference type="SAM" id="MobiDB-lite"/>
    </source>
</evidence>
<name>A0A699VAK4_TANCI</name>
<feature type="non-terminal residue" evidence="2">
    <location>
        <position position="61"/>
    </location>
</feature>
<accession>A0A699VAK4</accession>
<dbReference type="AlphaFoldDB" id="A0A699VAK4"/>
<gene>
    <name evidence="2" type="ORF">Tci_902647</name>
</gene>
<organism evidence="2">
    <name type="scientific">Tanacetum cinerariifolium</name>
    <name type="common">Dalmatian daisy</name>
    <name type="synonym">Chrysanthemum cinerariifolium</name>
    <dbReference type="NCBI Taxonomy" id="118510"/>
    <lineage>
        <taxon>Eukaryota</taxon>
        <taxon>Viridiplantae</taxon>
        <taxon>Streptophyta</taxon>
        <taxon>Embryophyta</taxon>
        <taxon>Tracheophyta</taxon>
        <taxon>Spermatophyta</taxon>
        <taxon>Magnoliopsida</taxon>
        <taxon>eudicotyledons</taxon>
        <taxon>Gunneridae</taxon>
        <taxon>Pentapetalae</taxon>
        <taxon>asterids</taxon>
        <taxon>campanulids</taxon>
        <taxon>Asterales</taxon>
        <taxon>Asteraceae</taxon>
        <taxon>Asteroideae</taxon>
        <taxon>Anthemideae</taxon>
        <taxon>Anthemidinae</taxon>
        <taxon>Tanacetum</taxon>
    </lineage>
</organism>
<feature type="region of interest" description="Disordered" evidence="1">
    <location>
        <begin position="42"/>
        <end position="61"/>
    </location>
</feature>
<sequence length="61" mass="6771">MAELWFRMYKDDPIEAEDCDAFDSDVDEAPTGQTMFMANLSSADPITDEAGPSYDSDILSE</sequence>
<reference evidence="2" key="1">
    <citation type="journal article" date="2019" name="Sci. Rep.">
        <title>Draft genome of Tanacetum cinerariifolium, the natural source of mosquito coil.</title>
        <authorList>
            <person name="Yamashiro T."/>
            <person name="Shiraishi A."/>
            <person name="Satake H."/>
            <person name="Nakayama K."/>
        </authorList>
    </citation>
    <scope>NUCLEOTIDE SEQUENCE</scope>
</reference>
<proteinExistence type="predicted"/>
<comment type="caution">
    <text evidence="2">The sequence shown here is derived from an EMBL/GenBank/DDBJ whole genome shotgun (WGS) entry which is preliminary data.</text>
</comment>
<dbReference type="EMBL" id="BKCJ011406357">
    <property type="protein sequence ID" value="GFD30678.1"/>
    <property type="molecule type" value="Genomic_DNA"/>
</dbReference>